<dbReference type="RefSeq" id="WP_012158739.1">
    <property type="nucleotide sequence ID" value="NC_009922.1"/>
</dbReference>
<evidence type="ECO:0000313" key="3">
    <source>
        <dbReference type="Proteomes" id="UP000000269"/>
    </source>
</evidence>
<dbReference type="eggNOG" id="COG2068">
    <property type="taxonomic scope" value="Bacteria"/>
</dbReference>
<reference evidence="3" key="1">
    <citation type="submission" date="2007-10" db="EMBL/GenBank/DDBJ databases">
        <title>Complete genome of Alkaliphilus oremlandii OhILAs.</title>
        <authorList>
            <person name="Copeland A."/>
            <person name="Lucas S."/>
            <person name="Lapidus A."/>
            <person name="Barry K."/>
            <person name="Detter J.C."/>
            <person name="Glavina del Rio T."/>
            <person name="Hammon N."/>
            <person name="Israni S."/>
            <person name="Dalin E."/>
            <person name="Tice H."/>
            <person name="Pitluck S."/>
            <person name="Chain P."/>
            <person name="Malfatti S."/>
            <person name="Shin M."/>
            <person name="Vergez L."/>
            <person name="Schmutz J."/>
            <person name="Larimer F."/>
            <person name="Land M."/>
            <person name="Hauser L."/>
            <person name="Kyrpides N."/>
            <person name="Mikhailova N."/>
            <person name="Stolz J.F."/>
            <person name="Dawson A."/>
            <person name="Fisher E."/>
            <person name="Crable B."/>
            <person name="Perera E."/>
            <person name="Lisak J."/>
            <person name="Ranganathan M."/>
            <person name="Basu P."/>
            <person name="Richardson P."/>
        </authorList>
    </citation>
    <scope>NUCLEOTIDE SEQUENCE [LARGE SCALE GENOMIC DNA]</scope>
    <source>
        <strain evidence="3">OhILAs</strain>
    </source>
</reference>
<gene>
    <name evidence="2" type="ordered locus">Clos_0880</name>
</gene>
<dbReference type="Proteomes" id="UP000000269">
    <property type="component" value="Chromosome"/>
</dbReference>
<keyword evidence="3" id="KW-1185">Reference proteome</keyword>
<dbReference type="InterPro" id="IPR025877">
    <property type="entry name" value="MobA-like_NTP_Trfase"/>
</dbReference>
<dbReference type="InterPro" id="IPR029044">
    <property type="entry name" value="Nucleotide-diphossugar_trans"/>
</dbReference>
<protein>
    <recommendedName>
        <fullName evidence="1">MobA-like NTP transferase domain-containing protein</fullName>
    </recommendedName>
</protein>
<organism evidence="2 3">
    <name type="scientific">Alkaliphilus oremlandii (strain OhILAs)</name>
    <name type="common">Clostridium oremlandii (strain OhILAs)</name>
    <dbReference type="NCBI Taxonomy" id="350688"/>
    <lineage>
        <taxon>Bacteria</taxon>
        <taxon>Bacillati</taxon>
        <taxon>Bacillota</taxon>
        <taxon>Clostridia</taxon>
        <taxon>Peptostreptococcales</taxon>
        <taxon>Natronincolaceae</taxon>
        <taxon>Alkaliphilus</taxon>
    </lineage>
</organism>
<dbReference type="PANTHER" id="PTHR43777:SF1">
    <property type="entry name" value="MOLYBDENUM COFACTOR CYTIDYLYLTRANSFERASE"/>
    <property type="match status" value="1"/>
</dbReference>
<dbReference type="HOGENOM" id="CLU_061980_1_2_9"/>
<evidence type="ECO:0000259" key="1">
    <source>
        <dbReference type="Pfam" id="PF12804"/>
    </source>
</evidence>
<dbReference type="KEGG" id="aoe:Clos_0880"/>
<evidence type="ECO:0000313" key="2">
    <source>
        <dbReference type="EMBL" id="ABW18427.1"/>
    </source>
</evidence>
<dbReference type="Pfam" id="PF12804">
    <property type="entry name" value="NTP_transf_3"/>
    <property type="match status" value="1"/>
</dbReference>
<accession>A8MEU8</accession>
<dbReference type="SUPFAM" id="SSF53448">
    <property type="entry name" value="Nucleotide-diphospho-sugar transferases"/>
    <property type="match status" value="1"/>
</dbReference>
<dbReference type="Gene3D" id="3.90.550.10">
    <property type="entry name" value="Spore Coat Polysaccharide Biosynthesis Protein SpsA, Chain A"/>
    <property type="match status" value="1"/>
</dbReference>
<proteinExistence type="predicted"/>
<dbReference type="CDD" id="cd04182">
    <property type="entry name" value="GT_2_like_f"/>
    <property type="match status" value="1"/>
</dbReference>
<sequence>MVRASTNNQRAPLRNELALILLAGGYSSRMKAFKPLLPLGDSTVIETAIDTFLYAGIKNIIVVIGYQAEKLKPILNKKGIQWVYNERYSEGMYSSILAGISALPTDVKGFFLLPSDMPLIKRQTIEKICEAYSVTNADLLYPVFRGRRGHPPLISASLFTELLMYDGSKGLKGILAKYREHALHIEVEDEGIHLDMDTYEEYVEIYEKAKGYFYSYGEKALEIYNG</sequence>
<dbReference type="GO" id="GO:0016779">
    <property type="term" value="F:nucleotidyltransferase activity"/>
    <property type="evidence" value="ECO:0007669"/>
    <property type="project" value="UniProtKB-ARBA"/>
</dbReference>
<dbReference type="AlphaFoldDB" id="A8MEU8"/>
<name>A8MEU8_ALKOO</name>
<dbReference type="STRING" id="350688.Clos_0880"/>
<dbReference type="EMBL" id="CP000853">
    <property type="protein sequence ID" value="ABW18427.1"/>
    <property type="molecule type" value="Genomic_DNA"/>
</dbReference>
<dbReference type="OrthoDB" id="285216at2"/>
<dbReference type="PANTHER" id="PTHR43777">
    <property type="entry name" value="MOLYBDENUM COFACTOR CYTIDYLYLTRANSFERASE"/>
    <property type="match status" value="1"/>
</dbReference>
<feature type="domain" description="MobA-like NTP transferase" evidence="1">
    <location>
        <begin position="20"/>
        <end position="178"/>
    </location>
</feature>